<dbReference type="PANTHER" id="PTHR37534">
    <property type="entry name" value="TRANSCRIPTIONAL ACTIVATOR PROTEIN UGA3"/>
    <property type="match status" value="1"/>
</dbReference>
<dbReference type="GeneID" id="70236670"/>
<protein>
    <recommendedName>
        <fullName evidence="3">Zn(2)-C6 fungal-type domain-containing protein</fullName>
    </recommendedName>
</protein>
<feature type="compositionally biased region" description="Polar residues" evidence="2">
    <location>
        <begin position="1"/>
        <end position="21"/>
    </location>
</feature>
<dbReference type="Gene3D" id="4.10.240.10">
    <property type="entry name" value="Zn(2)-C6 fungal-type DNA-binding domain"/>
    <property type="match status" value="1"/>
</dbReference>
<dbReference type="SUPFAM" id="SSF57701">
    <property type="entry name" value="Zn2/Cys6 DNA-binding domain"/>
    <property type="match status" value="1"/>
</dbReference>
<organism evidence="4 5">
    <name type="scientific">Ogataea philodendri</name>
    <dbReference type="NCBI Taxonomy" id="1378263"/>
    <lineage>
        <taxon>Eukaryota</taxon>
        <taxon>Fungi</taxon>
        <taxon>Dikarya</taxon>
        <taxon>Ascomycota</taxon>
        <taxon>Saccharomycotina</taxon>
        <taxon>Pichiomycetes</taxon>
        <taxon>Pichiales</taxon>
        <taxon>Pichiaceae</taxon>
        <taxon>Ogataea</taxon>
    </lineage>
</organism>
<reference evidence="4" key="2">
    <citation type="submission" date="2021-01" db="EMBL/GenBank/DDBJ databases">
        <authorList>
            <person name="Schikora-Tamarit M.A."/>
        </authorList>
    </citation>
    <scope>NUCLEOTIDE SEQUENCE</scope>
    <source>
        <strain evidence="4">CBS6075</strain>
    </source>
</reference>
<dbReference type="OrthoDB" id="5418899at2759"/>
<dbReference type="GO" id="GO:0000976">
    <property type="term" value="F:transcription cis-regulatory region binding"/>
    <property type="evidence" value="ECO:0007669"/>
    <property type="project" value="TreeGrafter"/>
</dbReference>
<dbReference type="RefSeq" id="XP_046060271.1">
    <property type="nucleotide sequence ID" value="XM_046205812.1"/>
</dbReference>
<dbReference type="PANTHER" id="PTHR37534:SF7">
    <property type="entry name" value="TRANSCRIPTIONAL ACTIVATOR PROTEIN UGA3"/>
    <property type="match status" value="1"/>
</dbReference>
<keyword evidence="1" id="KW-0539">Nucleus</keyword>
<feature type="region of interest" description="Disordered" evidence="2">
    <location>
        <begin position="1"/>
        <end position="93"/>
    </location>
</feature>
<dbReference type="InterPro" id="IPR036864">
    <property type="entry name" value="Zn2-C6_fun-type_DNA-bd_sf"/>
</dbReference>
<gene>
    <name evidence="4" type="ORF">OGAPHI_004705</name>
</gene>
<comment type="caution">
    <text evidence="4">The sequence shown here is derived from an EMBL/GenBank/DDBJ whole genome shotgun (WGS) entry which is preliminary data.</text>
</comment>
<dbReference type="AlphaFoldDB" id="A0A9P8T2T0"/>
<dbReference type="GO" id="GO:0045944">
    <property type="term" value="P:positive regulation of transcription by RNA polymerase II"/>
    <property type="evidence" value="ECO:0007669"/>
    <property type="project" value="TreeGrafter"/>
</dbReference>
<dbReference type="Pfam" id="PF00172">
    <property type="entry name" value="Zn_clus"/>
    <property type="match status" value="1"/>
</dbReference>
<dbReference type="PROSITE" id="PS00463">
    <property type="entry name" value="ZN2_CY6_FUNGAL_1"/>
    <property type="match status" value="1"/>
</dbReference>
<dbReference type="CDD" id="cd00067">
    <property type="entry name" value="GAL4"/>
    <property type="match status" value="1"/>
</dbReference>
<evidence type="ECO:0000256" key="2">
    <source>
        <dbReference type="SAM" id="MobiDB-lite"/>
    </source>
</evidence>
<evidence type="ECO:0000313" key="4">
    <source>
        <dbReference type="EMBL" id="KAH3663991.1"/>
    </source>
</evidence>
<dbReference type="GO" id="GO:0005634">
    <property type="term" value="C:nucleus"/>
    <property type="evidence" value="ECO:0007669"/>
    <property type="project" value="TreeGrafter"/>
</dbReference>
<sequence length="197" mass="22217">MDKLSSSTIKSGSHPQATSPLVPNPITLPPIRNPTFAPLQKSHGSDYSSVVKPQLPKLTPAPDFKDPQELTPTRVPRSLPDQEKQPSRSHKVSKRSRKGCLTCRFRKRKCCETKPICTECKRLGIKCSWITNGLENKNKCKRNPDFLRNDECYDDLFGVIKVIRGKIDYKIDNGEFVEGNRPSDDELYTAESKTNAT</sequence>
<dbReference type="InterPro" id="IPR001138">
    <property type="entry name" value="Zn2Cys6_DnaBD"/>
</dbReference>
<name>A0A9P8T2T0_9ASCO</name>
<reference evidence="4" key="1">
    <citation type="journal article" date="2021" name="Open Biol.">
        <title>Shared evolutionary footprints suggest mitochondrial oxidative damage underlies multiple complex I losses in fungi.</title>
        <authorList>
            <person name="Schikora-Tamarit M.A."/>
            <person name="Marcet-Houben M."/>
            <person name="Nosek J."/>
            <person name="Gabaldon T."/>
        </authorList>
    </citation>
    <scope>NUCLEOTIDE SEQUENCE</scope>
    <source>
        <strain evidence="4">CBS6075</strain>
    </source>
</reference>
<dbReference type="GO" id="GO:0008270">
    <property type="term" value="F:zinc ion binding"/>
    <property type="evidence" value="ECO:0007669"/>
    <property type="project" value="InterPro"/>
</dbReference>
<dbReference type="EMBL" id="JAEUBE010000352">
    <property type="protein sequence ID" value="KAH3663991.1"/>
    <property type="molecule type" value="Genomic_DNA"/>
</dbReference>
<feature type="domain" description="Zn(2)-C6 fungal-type" evidence="3">
    <location>
        <begin position="99"/>
        <end position="129"/>
    </location>
</feature>
<evidence type="ECO:0000256" key="1">
    <source>
        <dbReference type="ARBA" id="ARBA00023242"/>
    </source>
</evidence>
<keyword evidence="5" id="KW-1185">Reference proteome</keyword>
<evidence type="ECO:0000259" key="3">
    <source>
        <dbReference type="PROSITE" id="PS50048"/>
    </source>
</evidence>
<dbReference type="GO" id="GO:0000981">
    <property type="term" value="F:DNA-binding transcription factor activity, RNA polymerase II-specific"/>
    <property type="evidence" value="ECO:0007669"/>
    <property type="project" value="InterPro"/>
</dbReference>
<evidence type="ECO:0000313" key="5">
    <source>
        <dbReference type="Proteomes" id="UP000769157"/>
    </source>
</evidence>
<dbReference type="SMART" id="SM00066">
    <property type="entry name" value="GAL4"/>
    <property type="match status" value="1"/>
</dbReference>
<accession>A0A9P8T2T0</accession>
<dbReference type="Proteomes" id="UP000769157">
    <property type="component" value="Unassembled WGS sequence"/>
</dbReference>
<dbReference type="PROSITE" id="PS50048">
    <property type="entry name" value="ZN2_CY6_FUNGAL_2"/>
    <property type="match status" value="1"/>
</dbReference>
<proteinExistence type="predicted"/>
<feature type="compositionally biased region" description="Pro residues" evidence="2">
    <location>
        <begin position="22"/>
        <end position="32"/>
    </location>
</feature>